<dbReference type="InterPro" id="IPR003598">
    <property type="entry name" value="Ig_sub2"/>
</dbReference>
<dbReference type="GO" id="GO:0009897">
    <property type="term" value="C:external side of plasma membrane"/>
    <property type="evidence" value="ECO:0007669"/>
    <property type="project" value="TreeGrafter"/>
</dbReference>
<evidence type="ECO:0000256" key="2">
    <source>
        <dbReference type="ARBA" id="ARBA00023157"/>
    </source>
</evidence>
<comment type="caution">
    <text evidence="7">The sequence shown here is derived from an EMBL/GenBank/DDBJ whole genome shotgun (WGS) entry which is preliminary data.</text>
</comment>
<dbReference type="Proteomes" id="UP000823561">
    <property type="component" value="Chromosome 24"/>
</dbReference>
<feature type="signal peptide" evidence="5">
    <location>
        <begin position="1"/>
        <end position="19"/>
    </location>
</feature>
<evidence type="ECO:0000256" key="4">
    <source>
        <dbReference type="SAM" id="Phobius"/>
    </source>
</evidence>
<accession>A0AAV6FFD2</accession>
<dbReference type="SMART" id="SM00408">
    <property type="entry name" value="IGc2"/>
    <property type="match status" value="4"/>
</dbReference>
<evidence type="ECO:0000256" key="1">
    <source>
        <dbReference type="ARBA" id="ARBA00022729"/>
    </source>
</evidence>
<keyword evidence="1 5" id="KW-0732">Signal</keyword>
<dbReference type="Gene3D" id="2.60.40.10">
    <property type="entry name" value="Immunoglobulins"/>
    <property type="match status" value="4"/>
</dbReference>
<dbReference type="EMBL" id="JADWDJ010000024">
    <property type="protein sequence ID" value="KAG5261130.1"/>
    <property type="molecule type" value="Genomic_DNA"/>
</dbReference>
<evidence type="ECO:0000259" key="6">
    <source>
        <dbReference type="PROSITE" id="PS50835"/>
    </source>
</evidence>
<evidence type="ECO:0000256" key="5">
    <source>
        <dbReference type="SAM" id="SignalP"/>
    </source>
</evidence>
<dbReference type="InterPro" id="IPR007110">
    <property type="entry name" value="Ig-like_dom"/>
</dbReference>
<dbReference type="PANTHER" id="PTHR11481:SF64">
    <property type="entry name" value="FC RECEPTOR-LIKE PROTEIN 4"/>
    <property type="match status" value="1"/>
</dbReference>
<keyword evidence="8" id="KW-1185">Reference proteome</keyword>
<sequence>MGASKVILLMISLIPCVTTEETEESPKAIVSRLSNWTDAFSGETVTLRCGIDGGEPSDWLYSFYKNGKERKHVSSGPEFQIKWAHESHSGDYSCRATRNGDSQTSEISEAIIITVSGIPKPVVRGPPQTWLTEGDSVTLSCEVRGSTTGWRFHWFKTVFTVQTSAGWSQISDRRGAGANYTLSPVALKQTGVYACRAERGEPPYHTGFSQPQPLWVTGLSSLASVVVSTNKTQHFTSESLSLGCEEQSGSFIRWRLRWSSGKMERDVCPFDWTKTGSKCHISSATQTDSGVYWCQSASGEQSNPVNITVLTDGDAILESPVHPVTEGDPLTLRCRYRYQPSNISADFYKDGTLLQTSTTGEMTIPAVSKSHEGLYKCSNPERGESPVSWITVKVLIVPAPYSGSSLLVPIGGVVGLVIMVVLIIILFLLYRFKKLKAGLGIQTTPPGQQRECTNHRSNQDQSQPGESDGAQSEYMPLQRGTTDVYDTIKADYMPLQPRNTNIYETLKIAH</sequence>
<feature type="region of interest" description="Disordered" evidence="3">
    <location>
        <begin position="443"/>
        <end position="476"/>
    </location>
</feature>
<dbReference type="Pfam" id="PF13927">
    <property type="entry name" value="Ig_3"/>
    <property type="match status" value="1"/>
</dbReference>
<dbReference type="InterPro" id="IPR036179">
    <property type="entry name" value="Ig-like_dom_sf"/>
</dbReference>
<keyword evidence="4" id="KW-1133">Transmembrane helix</keyword>
<dbReference type="InterPro" id="IPR003599">
    <property type="entry name" value="Ig_sub"/>
</dbReference>
<dbReference type="GO" id="GO:0006955">
    <property type="term" value="P:immune response"/>
    <property type="evidence" value="ECO:0007669"/>
    <property type="project" value="TreeGrafter"/>
</dbReference>
<keyword evidence="2" id="KW-1015">Disulfide bond</keyword>
<dbReference type="InterPro" id="IPR013783">
    <property type="entry name" value="Ig-like_fold"/>
</dbReference>
<feature type="transmembrane region" description="Helical" evidence="4">
    <location>
        <begin position="406"/>
        <end position="430"/>
    </location>
</feature>
<evidence type="ECO:0000313" key="8">
    <source>
        <dbReference type="Proteomes" id="UP000823561"/>
    </source>
</evidence>
<dbReference type="CDD" id="cd00096">
    <property type="entry name" value="Ig"/>
    <property type="match status" value="1"/>
</dbReference>
<dbReference type="Pfam" id="PF13895">
    <property type="entry name" value="Ig_2"/>
    <property type="match status" value="2"/>
</dbReference>
<feature type="chain" id="PRO_5043630303" description="Ig-like domain-containing protein" evidence="5">
    <location>
        <begin position="20"/>
        <end position="510"/>
    </location>
</feature>
<keyword evidence="4" id="KW-0812">Transmembrane</keyword>
<feature type="domain" description="Ig-like" evidence="6">
    <location>
        <begin position="304"/>
        <end position="388"/>
    </location>
</feature>
<feature type="domain" description="Ig-like" evidence="6">
    <location>
        <begin position="119"/>
        <end position="198"/>
    </location>
</feature>
<dbReference type="InterPro" id="IPR050488">
    <property type="entry name" value="Ig_Fc_receptor"/>
</dbReference>
<dbReference type="PROSITE" id="PS50835">
    <property type="entry name" value="IG_LIKE"/>
    <property type="match status" value="3"/>
</dbReference>
<proteinExistence type="predicted"/>
<evidence type="ECO:0000313" key="7">
    <source>
        <dbReference type="EMBL" id="KAG5261130.1"/>
    </source>
</evidence>
<dbReference type="AlphaFoldDB" id="A0AAV6FFD2"/>
<evidence type="ECO:0000256" key="3">
    <source>
        <dbReference type="SAM" id="MobiDB-lite"/>
    </source>
</evidence>
<dbReference type="SUPFAM" id="SSF48726">
    <property type="entry name" value="Immunoglobulin"/>
    <property type="match status" value="4"/>
</dbReference>
<protein>
    <recommendedName>
        <fullName evidence="6">Ig-like domain-containing protein</fullName>
    </recommendedName>
</protein>
<keyword evidence="4" id="KW-0472">Membrane</keyword>
<organism evidence="7 8">
    <name type="scientific">Alosa alosa</name>
    <name type="common">allis shad</name>
    <dbReference type="NCBI Taxonomy" id="278164"/>
    <lineage>
        <taxon>Eukaryota</taxon>
        <taxon>Metazoa</taxon>
        <taxon>Chordata</taxon>
        <taxon>Craniata</taxon>
        <taxon>Vertebrata</taxon>
        <taxon>Euteleostomi</taxon>
        <taxon>Actinopterygii</taxon>
        <taxon>Neopterygii</taxon>
        <taxon>Teleostei</taxon>
        <taxon>Clupei</taxon>
        <taxon>Clupeiformes</taxon>
        <taxon>Clupeoidei</taxon>
        <taxon>Clupeidae</taxon>
        <taxon>Alosa</taxon>
    </lineage>
</organism>
<reference evidence="7" key="1">
    <citation type="submission" date="2020-10" db="EMBL/GenBank/DDBJ databases">
        <title>Chromosome-scale genome assembly of the Allis shad, Alosa alosa.</title>
        <authorList>
            <person name="Margot Z."/>
            <person name="Christophe K."/>
            <person name="Cabau C."/>
            <person name="Louis A."/>
            <person name="Berthelot C."/>
            <person name="Parey E."/>
            <person name="Roest Crollius H."/>
            <person name="Montfort J."/>
            <person name="Robinson-Rechavi M."/>
            <person name="Bucao C."/>
            <person name="Bouchez O."/>
            <person name="Gislard M."/>
            <person name="Lluch J."/>
            <person name="Milhes M."/>
            <person name="Lampietro C."/>
            <person name="Lopez Roques C."/>
            <person name="Donnadieu C."/>
            <person name="Braasch I."/>
            <person name="Desvignes T."/>
            <person name="Postlethwait J."/>
            <person name="Bobe J."/>
            <person name="Guiguen Y."/>
        </authorList>
    </citation>
    <scope>NUCLEOTIDE SEQUENCE</scope>
    <source>
        <strain evidence="7">M-15738</strain>
        <tissue evidence="7">Blood</tissue>
    </source>
</reference>
<feature type="domain" description="Ig-like" evidence="6">
    <location>
        <begin position="26"/>
        <end position="108"/>
    </location>
</feature>
<dbReference type="GO" id="GO:0004888">
    <property type="term" value="F:transmembrane signaling receptor activity"/>
    <property type="evidence" value="ECO:0007669"/>
    <property type="project" value="TreeGrafter"/>
</dbReference>
<gene>
    <name evidence="7" type="ORF">AALO_G00300370</name>
</gene>
<name>A0AAV6FFD2_9TELE</name>
<dbReference type="PANTHER" id="PTHR11481">
    <property type="entry name" value="IMMUNOGLOBULIN FC RECEPTOR"/>
    <property type="match status" value="1"/>
</dbReference>
<dbReference type="SMART" id="SM00409">
    <property type="entry name" value="IG"/>
    <property type="match status" value="4"/>
</dbReference>
<dbReference type="GO" id="GO:0007166">
    <property type="term" value="P:cell surface receptor signaling pathway"/>
    <property type="evidence" value="ECO:0007669"/>
    <property type="project" value="TreeGrafter"/>
</dbReference>